<dbReference type="InterPro" id="IPR029063">
    <property type="entry name" value="SAM-dependent_MTases_sf"/>
</dbReference>
<accession>A0ABP0NZN3</accession>
<dbReference type="SUPFAM" id="SSF53335">
    <property type="entry name" value="S-adenosyl-L-methionine-dependent methyltransferases"/>
    <property type="match status" value="1"/>
</dbReference>
<sequence>MIEWDSESQQELLLLAKQDPENSPCLFGNIASFYRPEMRDLIHSLQAKPGMSVEILAPLISEGRAITRTAWCLTHERLCSVKTARRHCAGTSCRPFSKKGMRLGLMDCETVYLLSWIAMRLELQEADILQENVCGSATDIFSRFLGKLYWIDVWKGDPRLLGLPFARERQFVRFRHKVKCMAELEPTSRFIKRFWRAINFEWQQVYCCHLPDFKDKTVVKDELNEELRWAQNRPSSKAHDMPQITIDNHENPFRACLTETEELFWQGYQIRNPGKAGQLNQDSLSAFGHASLDGCLHTLIANCGLIMSDSCVPERWLIGAKKAKVINEVMNKRPSQAQESSSKGSGAEPVNHQEEMPENRGILWGKSKEECQNMKDIDIYAPDVDINLLFGDLHGAALLDKIYQVYGDGVFDVSWFVVGPNGKSESASLPASSGLHRARVLREGLSQLAAGEPVLKWKDSSRSLPAHAGTFNHRAEAFYRAFECEPGNPLVAEVAKRGLTDVKFMTWSTPDTVWAKFISTHNSFHKGSGNSYMEVGMDALRVEAMWKAACTQSGMSHLDWKLKLSFS</sequence>
<feature type="compositionally biased region" description="Polar residues" evidence="1">
    <location>
        <begin position="333"/>
        <end position="344"/>
    </location>
</feature>
<name>A0ABP0NZN3_9DINO</name>
<dbReference type="EMBL" id="CAXAMN010022424">
    <property type="protein sequence ID" value="CAK9069237.1"/>
    <property type="molecule type" value="Genomic_DNA"/>
</dbReference>
<reference evidence="2 3" key="1">
    <citation type="submission" date="2024-02" db="EMBL/GenBank/DDBJ databases">
        <authorList>
            <person name="Chen Y."/>
            <person name="Shah S."/>
            <person name="Dougan E. K."/>
            <person name="Thang M."/>
            <person name="Chan C."/>
        </authorList>
    </citation>
    <scope>NUCLEOTIDE SEQUENCE [LARGE SCALE GENOMIC DNA]</scope>
</reference>
<keyword evidence="3" id="KW-1185">Reference proteome</keyword>
<feature type="region of interest" description="Disordered" evidence="1">
    <location>
        <begin position="332"/>
        <end position="362"/>
    </location>
</feature>
<evidence type="ECO:0000313" key="2">
    <source>
        <dbReference type="EMBL" id="CAK9069237.1"/>
    </source>
</evidence>
<dbReference type="Proteomes" id="UP001642484">
    <property type="component" value="Unassembled WGS sequence"/>
</dbReference>
<proteinExistence type="predicted"/>
<evidence type="ECO:0000256" key="1">
    <source>
        <dbReference type="SAM" id="MobiDB-lite"/>
    </source>
</evidence>
<gene>
    <name evidence="2" type="ORF">CCMP2556_LOCUS34033</name>
</gene>
<evidence type="ECO:0000313" key="3">
    <source>
        <dbReference type="Proteomes" id="UP001642484"/>
    </source>
</evidence>
<comment type="caution">
    <text evidence="2">The sequence shown here is derived from an EMBL/GenBank/DDBJ whole genome shotgun (WGS) entry which is preliminary data.</text>
</comment>
<protein>
    <submittedName>
        <fullName evidence="2">Uncharacterized protein</fullName>
    </submittedName>
</protein>
<organism evidence="2 3">
    <name type="scientific">Durusdinium trenchii</name>
    <dbReference type="NCBI Taxonomy" id="1381693"/>
    <lineage>
        <taxon>Eukaryota</taxon>
        <taxon>Sar</taxon>
        <taxon>Alveolata</taxon>
        <taxon>Dinophyceae</taxon>
        <taxon>Suessiales</taxon>
        <taxon>Symbiodiniaceae</taxon>
        <taxon>Durusdinium</taxon>
    </lineage>
</organism>